<sequence>MKCTLAVLLPISLLPGLAFGAEYLVGVGKYERTGKKGLGFDPSVIFPQPGDTIVWEFRSGQHSVVESSFAQPCVGSGGIDTGVFTVSDALDVDAPGLPRYTVTVNNTDPRWFFDQAGGLCNQGAVLAVNPSAQQTAAQFVENSGASEPAASSPSTPTTPSTAGSSPSSPSSGAAATSGSAAQNSPAPTETPTKSNGAERVGQAGGLVLGAVAALALAML</sequence>
<organism evidence="3 4">
    <name type="scientific">Sphagnurus paluster</name>
    <dbReference type="NCBI Taxonomy" id="117069"/>
    <lineage>
        <taxon>Eukaryota</taxon>
        <taxon>Fungi</taxon>
        <taxon>Dikarya</taxon>
        <taxon>Basidiomycota</taxon>
        <taxon>Agaricomycotina</taxon>
        <taxon>Agaricomycetes</taxon>
        <taxon>Agaricomycetidae</taxon>
        <taxon>Agaricales</taxon>
        <taxon>Tricholomatineae</taxon>
        <taxon>Lyophyllaceae</taxon>
        <taxon>Sphagnurus</taxon>
    </lineage>
</organism>
<reference evidence="3" key="2">
    <citation type="submission" date="2021-10" db="EMBL/GenBank/DDBJ databases">
        <title>Phylogenomics reveals ancestral predisposition of the termite-cultivated fungus Termitomyces towards a domesticated lifestyle.</title>
        <authorList>
            <person name="Auxier B."/>
            <person name="Grum-Grzhimaylo A."/>
            <person name="Cardenas M.E."/>
            <person name="Lodge J.D."/>
            <person name="Laessoe T."/>
            <person name="Pedersen O."/>
            <person name="Smith M.E."/>
            <person name="Kuyper T.W."/>
            <person name="Franco-Molano E.A."/>
            <person name="Baroni T.J."/>
            <person name="Aanen D.K."/>
        </authorList>
    </citation>
    <scope>NUCLEOTIDE SEQUENCE</scope>
    <source>
        <strain evidence="3">D49</strain>
    </source>
</reference>
<feature type="signal peptide" evidence="2">
    <location>
        <begin position="1"/>
        <end position="20"/>
    </location>
</feature>
<dbReference type="Proteomes" id="UP000717328">
    <property type="component" value="Unassembled WGS sequence"/>
</dbReference>
<evidence type="ECO:0000313" key="4">
    <source>
        <dbReference type="Proteomes" id="UP000717328"/>
    </source>
</evidence>
<dbReference type="OrthoDB" id="1921208at2759"/>
<comment type="caution">
    <text evidence="3">The sequence shown here is derived from an EMBL/GenBank/DDBJ whole genome shotgun (WGS) entry which is preliminary data.</text>
</comment>
<name>A0A9P7FRZ1_9AGAR</name>
<feature type="chain" id="PRO_5040391957" evidence="2">
    <location>
        <begin position="21"/>
        <end position="219"/>
    </location>
</feature>
<proteinExistence type="predicted"/>
<dbReference type="AlphaFoldDB" id="A0A9P7FRZ1"/>
<feature type="region of interest" description="Disordered" evidence="1">
    <location>
        <begin position="139"/>
        <end position="200"/>
    </location>
</feature>
<reference evidence="3" key="1">
    <citation type="submission" date="2021-02" db="EMBL/GenBank/DDBJ databases">
        <authorList>
            <person name="Nieuwenhuis M."/>
            <person name="Van De Peppel L.J.J."/>
        </authorList>
    </citation>
    <scope>NUCLEOTIDE SEQUENCE</scope>
    <source>
        <strain evidence="3">D49</strain>
    </source>
</reference>
<gene>
    <name evidence="3" type="ORF">H0H81_003463</name>
</gene>
<keyword evidence="4" id="KW-1185">Reference proteome</keyword>
<evidence type="ECO:0000256" key="2">
    <source>
        <dbReference type="SAM" id="SignalP"/>
    </source>
</evidence>
<dbReference type="EMBL" id="JABCKI010006654">
    <property type="protein sequence ID" value="KAG5634087.1"/>
    <property type="molecule type" value="Genomic_DNA"/>
</dbReference>
<evidence type="ECO:0000256" key="1">
    <source>
        <dbReference type="SAM" id="MobiDB-lite"/>
    </source>
</evidence>
<feature type="compositionally biased region" description="Polar residues" evidence="1">
    <location>
        <begin position="182"/>
        <end position="195"/>
    </location>
</feature>
<dbReference type="InterPro" id="IPR052953">
    <property type="entry name" value="Ser-rich/MCO-related"/>
</dbReference>
<accession>A0A9P7FRZ1</accession>
<dbReference type="Gene3D" id="2.60.40.420">
    <property type="entry name" value="Cupredoxins - blue copper proteins"/>
    <property type="match status" value="1"/>
</dbReference>
<evidence type="ECO:0000313" key="3">
    <source>
        <dbReference type="EMBL" id="KAG5634087.1"/>
    </source>
</evidence>
<protein>
    <submittedName>
        <fullName evidence="3">Uncharacterized protein</fullName>
    </submittedName>
</protein>
<dbReference type="PANTHER" id="PTHR34883">
    <property type="entry name" value="SERINE-RICH PROTEIN, PUTATIVE-RELATED-RELATED"/>
    <property type="match status" value="1"/>
</dbReference>
<dbReference type="PANTHER" id="PTHR34883:SF15">
    <property type="entry name" value="EXTRACELLULAR SERINE-RICH PROTEIN"/>
    <property type="match status" value="1"/>
</dbReference>
<keyword evidence="2" id="KW-0732">Signal</keyword>
<feature type="compositionally biased region" description="Low complexity" evidence="1">
    <location>
        <begin position="143"/>
        <end position="181"/>
    </location>
</feature>
<dbReference type="SUPFAM" id="SSF49503">
    <property type="entry name" value="Cupredoxins"/>
    <property type="match status" value="1"/>
</dbReference>
<dbReference type="InterPro" id="IPR008972">
    <property type="entry name" value="Cupredoxin"/>
</dbReference>